<evidence type="ECO:0000313" key="13">
    <source>
        <dbReference type="Proteomes" id="UP000822688"/>
    </source>
</evidence>
<dbReference type="CDD" id="cd06602">
    <property type="entry name" value="GH31_MGAM_SI_GAA"/>
    <property type="match status" value="1"/>
</dbReference>
<dbReference type="GO" id="GO:0004553">
    <property type="term" value="F:hydrolase activity, hydrolyzing O-glycosyl compounds"/>
    <property type="evidence" value="ECO:0007669"/>
    <property type="project" value="InterPro"/>
</dbReference>
<keyword evidence="13" id="KW-1185">Reference proteome</keyword>
<keyword evidence="2 8" id="KW-0732">Signal</keyword>
<dbReference type="InterPro" id="IPR011013">
    <property type="entry name" value="Gal_mutarotase_sf_dom"/>
</dbReference>
<dbReference type="Proteomes" id="UP000822688">
    <property type="component" value="Chromosome 3"/>
</dbReference>
<evidence type="ECO:0000313" key="12">
    <source>
        <dbReference type="EMBL" id="KAG0585216.1"/>
    </source>
</evidence>
<evidence type="ECO:0000256" key="5">
    <source>
        <dbReference type="ARBA" id="ARBA00023295"/>
    </source>
</evidence>
<organism evidence="12 13">
    <name type="scientific">Ceratodon purpureus</name>
    <name type="common">Fire moss</name>
    <name type="synonym">Dicranum purpureum</name>
    <dbReference type="NCBI Taxonomy" id="3225"/>
    <lineage>
        <taxon>Eukaryota</taxon>
        <taxon>Viridiplantae</taxon>
        <taxon>Streptophyta</taxon>
        <taxon>Embryophyta</taxon>
        <taxon>Bryophyta</taxon>
        <taxon>Bryophytina</taxon>
        <taxon>Bryopsida</taxon>
        <taxon>Dicranidae</taxon>
        <taxon>Pseudoditrichales</taxon>
        <taxon>Ditrichaceae</taxon>
        <taxon>Ceratodon</taxon>
    </lineage>
</organism>
<evidence type="ECO:0000259" key="10">
    <source>
        <dbReference type="Pfam" id="PF13802"/>
    </source>
</evidence>
<evidence type="ECO:0000256" key="2">
    <source>
        <dbReference type="ARBA" id="ARBA00022729"/>
    </source>
</evidence>
<dbReference type="PROSITE" id="PS00129">
    <property type="entry name" value="GLYCOSYL_HYDROL_F31_1"/>
    <property type="match status" value="1"/>
</dbReference>
<feature type="domain" description="Glycoside hydrolase family 31 TIM barrel" evidence="9">
    <location>
        <begin position="289"/>
        <end position="660"/>
    </location>
</feature>
<feature type="signal peptide" evidence="8">
    <location>
        <begin position="1"/>
        <end position="29"/>
    </location>
</feature>
<gene>
    <name evidence="12" type="ORF">KC19_3G268000</name>
</gene>
<feature type="chain" id="PRO_5035824357" description="Maltase" evidence="8">
    <location>
        <begin position="30"/>
        <end position="894"/>
    </location>
</feature>
<dbReference type="SUPFAM" id="SSF51445">
    <property type="entry name" value="(Trans)glycosidases"/>
    <property type="match status" value="1"/>
</dbReference>
<dbReference type="GO" id="GO:0030246">
    <property type="term" value="F:carbohydrate binding"/>
    <property type="evidence" value="ECO:0007669"/>
    <property type="project" value="InterPro"/>
</dbReference>
<dbReference type="Gene3D" id="2.60.40.1760">
    <property type="entry name" value="glycosyl hydrolase (family 31)"/>
    <property type="match status" value="1"/>
</dbReference>
<dbReference type="Pfam" id="PF13802">
    <property type="entry name" value="Gal_mutarotas_2"/>
    <property type="match status" value="1"/>
</dbReference>
<dbReference type="EMBL" id="CM026423">
    <property type="protein sequence ID" value="KAG0585216.1"/>
    <property type="molecule type" value="Genomic_DNA"/>
</dbReference>
<dbReference type="Gene3D" id="2.60.40.1180">
    <property type="entry name" value="Golgi alpha-mannosidase II"/>
    <property type="match status" value="2"/>
</dbReference>
<dbReference type="InterPro" id="IPR000322">
    <property type="entry name" value="Glyco_hydro_31_TIM"/>
</dbReference>
<dbReference type="Pfam" id="PF21365">
    <property type="entry name" value="Glyco_hydro_31_3rd"/>
    <property type="match status" value="1"/>
</dbReference>
<dbReference type="SUPFAM" id="SSF74650">
    <property type="entry name" value="Galactose mutarotase-like"/>
    <property type="match status" value="1"/>
</dbReference>
<dbReference type="FunFam" id="2.60.40.1180:FF:000044">
    <property type="entry name" value="Alpha-glucosidase 1"/>
    <property type="match status" value="1"/>
</dbReference>
<feature type="domain" description="Glycosyl hydrolase family 31 C-terminal" evidence="11">
    <location>
        <begin position="668"/>
        <end position="755"/>
    </location>
</feature>
<reference evidence="12" key="1">
    <citation type="submission" date="2020-06" db="EMBL/GenBank/DDBJ databases">
        <title>WGS assembly of Ceratodon purpureus strain R40.</title>
        <authorList>
            <person name="Carey S.B."/>
            <person name="Jenkins J."/>
            <person name="Shu S."/>
            <person name="Lovell J.T."/>
            <person name="Sreedasyam A."/>
            <person name="Maumus F."/>
            <person name="Tiley G.P."/>
            <person name="Fernandez-Pozo N."/>
            <person name="Barry K."/>
            <person name="Chen C."/>
            <person name="Wang M."/>
            <person name="Lipzen A."/>
            <person name="Daum C."/>
            <person name="Saski C.A."/>
            <person name="Payton A.C."/>
            <person name="Mcbreen J.C."/>
            <person name="Conrad R.E."/>
            <person name="Kollar L.M."/>
            <person name="Olsson S."/>
            <person name="Huttunen S."/>
            <person name="Landis J.B."/>
            <person name="Wickett N.J."/>
            <person name="Johnson M.G."/>
            <person name="Rensing S.A."/>
            <person name="Grimwood J."/>
            <person name="Schmutz J."/>
            <person name="Mcdaniel S.F."/>
        </authorList>
    </citation>
    <scope>NUCLEOTIDE SEQUENCE</scope>
    <source>
        <strain evidence="12">R40</strain>
    </source>
</reference>
<dbReference type="PANTHER" id="PTHR22762">
    <property type="entry name" value="ALPHA-GLUCOSIDASE"/>
    <property type="match status" value="1"/>
</dbReference>
<dbReference type="InterPro" id="IPR025887">
    <property type="entry name" value="Glyco_hydro_31_N_dom"/>
</dbReference>
<dbReference type="InterPro" id="IPR017853">
    <property type="entry name" value="GH"/>
</dbReference>
<evidence type="ECO:0000256" key="1">
    <source>
        <dbReference type="ARBA" id="ARBA00007806"/>
    </source>
</evidence>
<name>A0A8T0IQV8_CERPU</name>
<dbReference type="PANTHER" id="PTHR22762:SF133">
    <property type="entry name" value="P-TYPE DOMAIN-CONTAINING PROTEIN"/>
    <property type="match status" value="1"/>
</dbReference>
<evidence type="ECO:0000259" key="11">
    <source>
        <dbReference type="Pfam" id="PF21365"/>
    </source>
</evidence>
<dbReference type="Pfam" id="PF01055">
    <property type="entry name" value="Glyco_hydro_31_2nd"/>
    <property type="match status" value="1"/>
</dbReference>
<evidence type="ECO:0000256" key="8">
    <source>
        <dbReference type="SAM" id="SignalP"/>
    </source>
</evidence>
<dbReference type="InterPro" id="IPR048395">
    <property type="entry name" value="Glyco_hydro_31_C"/>
</dbReference>
<dbReference type="SUPFAM" id="SSF51011">
    <property type="entry name" value="Glycosyl hydrolase domain"/>
    <property type="match status" value="1"/>
</dbReference>
<comment type="similarity">
    <text evidence="1 7">Belongs to the glycosyl hydrolase 31 family.</text>
</comment>
<dbReference type="GO" id="GO:0005975">
    <property type="term" value="P:carbohydrate metabolic process"/>
    <property type="evidence" value="ECO:0007669"/>
    <property type="project" value="InterPro"/>
</dbReference>
<feature type="domain" description="Glycoside hydrolase family 31 N-terminal" evidence="10">
    <location>
        <begin position="126"/>
        <end position="247"/>
    </location>
</feature>
<dbReference type="Gene3D" id="3.20.20.80">
    <property type="entry name" value="Glycosidases"/>
    <property type="match status" value="1"/>
</dbReference>
<evidence type="ECO:0000256" key="3">
    <source>
        <dbReference type="ARBA" id="ARBA00022801"/>
    </source>
</evidence>
<evidence type="ECO:0000256" key="6">
    <source>
        <dbReference type="ARBA" id="ARBA00041343"/>
    </source>
</evidence>
<dbReference type="OrthoDB" id="5839090at2759"/>
<accession>A0A8T0IQV8</accession>
<protein>
    <recommendedName>
        <fullName evidence="6">Maltase</fullName>
    </recommendedName>
</protein>
<evidence type="ECO:0000259" key="9">
    <source>
        <dbReference type="Pfam" id="PF01055"/>
    </source>
</evidence>
<sequence>MMQVQITTMAVLAIVTLLLVALSGGGVGASGFRRTATAGGRYKLQSVVKEYANKQGFEAKLAVSPSSGNDPLGRDIGSLSFIARIEKSTRLRLYISDAAKQRWEVPQSIIPRPTLSSDLEPATEPVLAVTYTTQPFGFAVTRIATGEVLFNSTPPADGSAKFNPLVFKDQYIEISTQLPSTATLFGLGESTRSDGLKLKQGRTYTLWTTDIAALFPDIDLYGDWPFYIDVREGGTAHGVLLLNSNGMEITYSENSLTYRIIGGVLDFYFFPGPSSLDVMDQYTQLVGRPAAQPYWSLGFHQCRWGYRNVTVVKNVVENFRKANIPLDTMWNDIDYSDRFLDFTHDEERFPMKEWRGFVDGLHANGQHYVILIDPGIGSAYDDYQTYKRGLEQDIYLKTDDGKPYLGQVWPGPVVYPDFLNPNATPWWTNEVQLFHDQLPFDGLWIDMNEVSNFCTGTHCTWNGTIFPDGITSCYLQCTDSYTNLDEPPFKLNHFGTHEKLGHLTAAMTVTHWDGTTEYDAHNLYGMSEAVATKKALTEVRQKRPFLLSRSTFVGAGAHTAHWTGDNKATYDDLAYSIVTVMNSGMAGIPMVGADICGFYDMGTDELCSRWIQTGAFHPFSRAHTIRDNGNKELYLFPKTTVSARKALGLKYQLLPYYYTLNYYAHKKGYPMIRPLFFAFPSDPETFDVSYQFLIGDHILVSPVITANATTVNAYFPKGTWYNMFDHSQIISKGENLTLQAPWDVINVHVNEGAIIPMQEGALTSTAARKTPFTLLVALPRNSPLSSASGEVFLDNGEDIDMVLKANQSTYVRFKTAVDNKSGTLSSHVEHGEYALQERWIVDKVIVLGAESAVSVVDVNGKPSQVKVMHKEHNLEVSGLGLAIGKEFEISWTFA</sequence>
<dbReference type="InterPro" id="IPR030458">
    <property type="entry name" value="Glyco_hydro_31_AS"/>
</dbReference>
<evidence type="ECO:0000256" key="4">
    <source>
        <dbReference type="ARBA" id="ARBA00023180"/>
    </source>
</evidence>
<evidence type="ECO:0000256" key="7">
    <source>
        <dbReference type="RuleBase" id="RU361185"/>
    </source>
</evidence>
<proteinExistence type="inferred from homology"/>
<dbReference type="CDD" id="cd14752">
    <property type="entry name" value="GH31_N"/>
    <property type="match status" value="1"/>
</dbReference>
<dbReference type="InterPro" id="IPR013780">
    <property type="entry name" value="Glyco_hydro_b"/>
</dbReference>
<comment type="caution">
    <text evidence="12">The sequence shown here is derived from an EMBL/GenBank/DDBJ whole genome shotgun (WGS) entry which is preliminary data.</text>
</comment>
<keyword evidence="4" id="KW-0325">Glycoprotein</keyword>
<keyword evidence="5 7" id="KW-0326">Glycosidase</keyword>
<dbReference type="AlphaFoldDB" id="A0A8T0IQV8"/>
<keyword evidence="3 7" id="KW-0378">Hydrolase</keyword>